<organism evidence="5 6">
    <name type="scientific">Loigolactobacillus rennini DSM 20253</name>
    <dbReference type="NCBI Taxonomy" id="1423796"/>
    <lineage>
        <taxon>Bacteria</taxon>
        <taxon>Bacillati</taxon>
        <taxon>Bacillota</taxon>
        <taxon>Bacilli</taxon>
        <taxon>Lactobacillales</taxon>
        <taxon>Lactobacillaceae</taxon>
        <taxon>Loigolactobacillus</taxon>
    </lineage>
</organism>
<dbReference type="RefSeq" id="WP_057874413.1">
    <property type="nucleotide sequence ID" value="NZ_AYYI01000065.1"/>
</dbReference>
<dbReference type="GO" id="GO:0046872">
    <property type="term" value="F:metal ion binding"/>
    <property type="evidence" value="ECO:0007669"/>
    <property type="project" value="UniProtKB-KW"/>
</dbReference>
<dbReference type="AlphaFoldDB" id="A0A0R2CW52"/>
<dbReference type="GO" id="GO:0016301">
    <property type="term" value="F:kinase activity"/>
    <property type="evidence" value="ECO:0007669"/>
    <property type="project" value="UniProtKB-KW"/>
</dbReference>
<sequence>MSENKSITQRELQILNWIKQNPLISQAELAKLANISRSSAAVHISNLMKKGYLRGKGYIISPKNSVAIIGGINFDILGAAERKINPKTSNPGRIRHAIGGLGRNIALNLVKLGVPNYFITVYGNDAEGEMFKQDALKNGMDITYAKQLFNAHTSNYLYLNEASGERFVGLDDMKIFDKLTPEFLTTRLTPVQNSEIVGVDANLPEETLKWLTQNYSGPIFAKAVSLNKTLRFMPILDKIDTLVINSIEVLTLTGITANDERSARYSAEKLFDLGIKNLLIYIDEKGVLYGNRSQLSFLPEPATAINNTNGCGAAATASLIQSRLQHLSFEETAKNAATALYLTAGSYDPVNDELSIELINETKRTFY</sequence>
<name>A0A0R2CW52_9LACO</name>
<dbReference type="InterPro" id="IPR036388">
    <property type="entry name" value="WH-like_DNA-bd_sf"/>
</dbReference>
<dbReference type="SUPFAM" id="SSF53613">
    <property type="entry name" value="Ribokinase-like"/>
    <property type="match status" value="1"/>
</dbReference>
<dbReference type="InterPro" id="IPR029056">
    <property type="entry name" value="Ribokinase-like"/>
</dbReference>
<evidence type="ECO:0000256" key="2">
    <source>
        <dbReference type="ARBA" id="ARBA00022723"/>
    </source>
</evidence>
<dbReference type="GO" id="GO:0005737">
    <property type="term" value="C:cytoplasm"/>
    <property type="evidence" value="ECO:0007669"/>
    <property type="project" value="TreeGrafter"/>
</dbReference>
<keyword evidence="2" id="KW-0479">Metal-binding</keyword>
<dbReference type="Gene3D" id="3.40.1190.20">
    <property type="match status" value="1"/>
</dbReference>
<dbReference type="PANTHER" id="PTHR42909:SF1">
    <property type="entry name" value="CARBOHYDRATE KINASE PFKB DOMAIN-CONTAINING PROTEIN"/>
    <property type="match status" value="1"/>
</dbReference>
<keyword evidence="1" id="KW-0808">Transferase</keyword>
<dbReference type="InterPro" id="IPR002173">
    <property type="entry name" value="Carboh/pur_kinase_PfkB_CS"/>
</dbReference>
<keyword evidence="3" id="KW-0418">Kinase</keyword>
<keyword evidence="6" id="KW-1185">Reference proteome</keyword>
<dbReference type="OrthoDB" id="9806249at2"/>
<dbReference type="GO" id="GO:0004730">
    <property type="term" value="F:pseudouridylate synthase activity"/>
    <property type="evidence" value="ECO:0007669"/>
    <property type="project" value="TreeGrafter"/>
</dbReference>
<feature type="domain" description="Carbohydrate kinase PfkB" evidence="4">
    <location>
        <begin position="64"/>
        <end position="339"/>
    </location>
</feature>
<gene>
    <name evidence="5" type="ORF">FC24_GL002080</name>
</gene>
<dbReference type="PANTHER" id="PTHR42909">
    <property type="entry name" value="ZGC:136858"/>
    <property type="match status" value="1"/>
</dbReference>
<dbReference type="Pfam" id="PF13412">
    <property type="entry name" value="HTH_24"/>
    <property type="match status" value="1"/>
</dbReference>
<proteinExistence type="predicted"/>
<dbReference type="PATRIC" id="fig|1423796.3.peg.2109"/>
<reference evidence="5 6" key="1">
    <citation type="journal article" date="2015" name="Genome Announc.">
        <title>Expanding the biotechnology potential of lactobacilli through comparative genomics of 213 strains and associated genera.</title>
        <authorList>
            <person name="Sun Z."/>
            <person name="Harris H.M."/>
            <person name="McCann A."/>
            <person name="Guo C."/>
            <person name="Argimon S."/>
            <person name="Zhang W."/>
            <person name="Yang X."/>
            <person name="Jeffery I.B."/>
            <person name="Cooney J.C."/>
            <person name="Kagawa T.F."/>
            <person name="Liu W."/>
            <person name="Song Y."/>
            <person name="Salvetti E."/>
            <person name="Wrobel A."/>
            <person name="Rasinkangas P."/>
            <person name="Parkhill J."/>
            <person name="Rea M.C."/>
            <person name="O'Sullivan O."/>
            <person name="Ritari J."/>
            <person name="Douillard F.P."/>
            <person name="Paul Ross R."/>
            <person name="Yang R."/>
            <person name="Briner A.E."/>
            <person name="Felis G.E."/>
            <person name="de Vos W.M."/>
            <person name="Barrangou R."/>
            <person name="Klaenhammer T.R."/>
            <person name="Caufield P.W."/>
            <person name="Cui Y."/>
            <person name="Zhang H."/>
            <person name="O'Toole P.W."/>
        </authorList>
    </citation>
    <scope>NUCLEOTIDE SEQUENCE [LARGE SCALE GENOMIC DNA]</scope>
    <source>
        <strain evidence="5 6">DSM 20253</strain>
    </source>
</reference>
<dbReference type="STRING" id="1423796.FC24_GL002080"/>
<dbReference type="InterPro" id="IPR011611">
    <property type="entry name" value="PfkB_dom"/>
</dbReference>
<dbReference type="Proteomes" id="UP000051638">
    <property type="component" value="Unassembled WGS sequence"/>
</dbReference>
<accession>A0A0R2CW52</accession>
<evidence type="ECO:0000313" key="6">
    <source>
        <dbReference type="Proteomes" id="UP000051638"/>
    </source>
</evidence>
<protein>
    <submittedName>
        <fullName evidence="5">HTH domain protein</fullName>
    </submittedName>
</protein>
<dbReference type="SUPFAM" id="SSF46785">
    <property type="entry name" value="Winged helix' DNA-binding domain"/>
    <property type="match status" value="1"/>
</dbReference>
<dbReference type="InterPro" id="IPR036390">
    <property type="entry name" value="WH_DNA-bd_sf"/>
</dbReference>
<evidence type="ECO:0000256" key="1">
    <source>
        <dbReference type="ARBA" id="ARBA00022679"/>
    </source>
</evidence>
<dbReference type="EMBL" id="AYYI01000065">
    <property type="protein sequence ID" value="KRM95653.1"/>
    <property type="molecule type" value="Genomic_DNA"/>
</dbReference>
<dbReference type="Gene3D" id="1.10.10.10">
    <property type="entry name" value="Winged helix-like DNA-binding domain superfamily/Winged helix DNA-binding domain"/>
    <property type="match status" value="1"/>
</dbReference>
<evidence type="ECO:0000256" key="3">
    <source>
        <dbReference type="ARBA" id="ARBA00022777"/>
    </source>
</evidence>
<evidence type="ECO:0000313" key="5">
    <source>
        <dbReference type="EMBL" id="KRM95653.1"/>
    </source>
</evidence>
<dbReference type="PROSITE" id="PS00583">
    <property type="entry name" value="PFKB_KINASES_1"/>
    <property type="match status" value="1"/>
</dbReference>
<dbReference type="Pfam" id="PF00294">
    <property type="entry name" value="PfkB"/>
    <property type="match status" value="1"/>
</dbReference>
<evidence type="ECO:0000259" key="4">
    <source>
        <dbReference type="Pfam" id="PF00294"/>
    </source>
</evidence>
<dbReference type="GO" id="GO:0016798">
    <property type="term" value="F:hydrolase activity, acting on glycosyl bonds"/>
    <property type="evidence" value="ECO:0007669"/>
    <property type="project" value="TreeGrafter"/>
</dbReference>
<comment type="caution">
    <text evidence="5">The sequence shown here is derived from an EMBL/GenBank/DDBJ whole genome shotgun (WGS) entry which is preliminary data.</text>
</comment>